<feature type="region of interest" description="Disordered" evidence="5">
    <location>
        <begin position="83"/>
        <end position="102"/>
    </location>
</feature>
<dbReference type="InterPro" id="IPR007219">
    <property type="entry name" value="XnlR_reg_dom"/>
</dbReference>
<evidence type="ECO:0000256" key="4">
    <source>
        <dbReference type="ARBA" id="ARBA00023242"/>
    </source>
</evidence>
<dbReference type="InParanoid" id="A0A2P5I5U8"/>
<dbReference type="GO" id="GO:0000981">
    <property type="term" value="F:DNA-binding transcription factor activity, RNA polymerase II-specific"/>
    <property type="evidence" value="ECO:0007669"/>
    <property type="project" value="InterPro"/>
</dbReference>
<protein>
    <recommendedName>
        <fullName evidence="6">Zn(2)-C6 fungal-type domain-containing protein</fullName>
    </recommendedName>
</protein>
<sequence length="511" mass="56464">MPRPKVKPQDRQRSAKACDACKASKKRCDGNQPYRLCVKKGAQDTCTFTPTIRDRRSQRSGSKASQANSIAVANDVSHMDFGSVLAGPSHGGRSATSQDAEGDEVIDEDAEIFVGNTAALSFLSFLQKTLKHYVGPSGFTDRQHSHNWFEMTGSDVDGGVFYDDLGEDEKKEVIQCFLDASSGFLDLYTQDELSELIRLATEDQNTNRPQISRRLDPTALSSLYLMLAIGYQVRGGSRDDLVLATQYFNEGRKMAFEKMLEDPTVNLARVFLLLAFYMFGACRRNSAFMYLGVAAKSADILGLHAAAKHKHISKAEQESRLRVAKSVRVFDIICSSILGRRGSASSLRSGDVTSGDIVEQEHSTTSHRVLALRATYESCSILETVVGKFADDGELDSSSAEHFLQLLQEWSQALPLSLRQRPKKGDQSLLKDAQYREKMIANVHVAGTYYFGIILVTRQFLIQHIMPQLHGKSPKTKEGQQKHARKGDNEADAVADLSHSCIGAATYMAQI</sequence>
<dbReference type="Gene3D" id="4.10.240.10">
    <property type="entry name" value="Zn(2)-C6 fungal-type DNA-binding domain"/>
    <property type="match status" value="1"/>
</dbReference>
<feature type="compositionally biased region" description="Basic and acidic residues" evidence="5">
    <location>
        <begin position="475"/>
        <end position="489"/>
    </location>
</feature>
<keyword evidence="2" id="KW-0805">Transcription regulation</keyword>
<dbReference type="STRING" id="158607.A0A2P5I5U8"/>
<feature type="region of interest" description="Disordered" evidence="5">
    <location>
        <begin position="471"/>
        <end position="490"/>
    </location>
</feature>
<keyword evidence="8" id="KW-1185">Reference proteome</keyword>
<evidence type="ECO:0000313" key="7">
    <source>
        <dbReference type="EMBL" id="POS77876.1"/>
    </source>
</evidence>
<evidence type="ECO:0000256" key="5">
    <source>
        <dbReference type="SAM" id="MobiDB-lite"/>
    </source>
</evidence>
<dbReference type="InterPro" id="IPR036864">
    <property type="entry name" value="Zn2-C6_fun-type_DNA-bd_sf"/>
</dbReference>
<dbReference type="Pfam" id="PF04082">
    <property type="entry name" value="Fungal_trans"/>
    <property type="match status" value="1"/>
</dbReference>
<keyword evidence="1" id="KW-0479">Metal-binding</keyword>
<evidence type="ECO:0000259" key="6">
    <source>
        <dbReference type="SMART" id="SM00066"/>
    </source>
</evidence>
<dbReference type="GO" id="GO:0005634">
    <property type="term" value="C:nucleus"/>
    <property type="evidence" value="ECO:0007669"/>
    <property type="project" value="TreeGrafter"/>
</dbReference>
<dbReference type="Proteomes" id="UP000094444">
    <property type="component" value="Unassembled WGS sequence"/>
</dbReference>
<dbReference type="GO" id="GO:0000978">
    <property type="term" value="F:RNA polymerase II cis-regulatory region sequence-specific DNA binding"/>
    <property type="evidence" value="ECO:0007669"/>
    <property type="project" value="TreeGrafter"/>
</dbReference>
<dbReference type="GO" id="GO:0000435">
    <property type="term" value="P:positive regulation of transcription from RNA polymerase II promoter by galactose"/>
    <property type="evidence" value="ECO:0007669"/>
    <property type="project" value="TreeGrafter"/>
</dbReference>
<keyword evidence="4" id="KW-0539">Nucleus</keyword>
<reference evidence="7" key="1">
    <citation type="submission" date="2017-09" db="EMBL/GenBank/DDBJ databases">
        <title>Polyketide synthases of a Diaporthe helianthi virulent isolate.</title>
        <authorList>
            <person name="Baroncelli R."/>
        </authorList>
    </citation>
    <scope>NUCLEOTIDE SEQUENCE [LARGE SCALE GENOMIC DNA]</scope>
    <source>
        <strain evidence="7">7/96</strain>
    </source>
</reference>
<dbReference type="AlphaFoldDB" id="A0A2P5I5U8"/>
<dbReference type="PANTHER" id="PTHR47424:SF9">
    <property type="entry name" value="TAH-2"/>
    <property type="match status" value="1"/>
</dbReference>
<evidence type="ECO:0000256" key="2">
    <source>
        <dbReference type="ARBA" id="ARBA00023015"/>
    </source>
</evidence>
<keyword evidence="3" id="KW-0804">Transcription</keyword>
<dbReference type="CDD" id="cd00067">
    <property type="entry name" value="GAL4"/>
    <property type="match status" value="1"/>
</dbReference>
<organism evidence="7 8">
    <name type="scientific">Diaporthe helianthi</name>
    <dbReference type="NCBI Taxonomy" id="158607"/>
    <lineage>
        <taxon>Eukaryota</taxon>
        <taxon>Fungi</taxon>
        <taxon>Dikarya</taxon>
        <taxon>Ascomycota</taxon>
        <taxon>Pezizomycotina</taxon>
        <taxon>Sordariomycetes</taxon>
        <taxon>Sordariomycetidae</taxon>
        <taxon>Diaporthales</taxon>
        <taxon>Diaporthaceae</taxon>
        <taxon>Diaporthe</taxon>
    </lineage>
</organism>
<dbReference type="CDD" id="cd12148">
    <property type="entry name" value="fungal_TF_MHR"/>
    <property type="match status" value="1"/>
</dbReference>
<comment type="caution">
    <text evidence="7">The sequence shown here is derived from an EMBL/GenBank/DDBJ whole genome shotgun (WGS) entry which is preliminary data.</text>
</comment>
<evidence type="ECO:0000313" key="8">
    <source>
        <dbReference type="Proteomes" id="UP000094444"/>
    </source>
</evidence>
<feature type="domain" description="Zn(2)-C6 fungal-type" evidence="6">
    <location>
        <begin position="12"/>
        <end position="57"/>
    </location>
</feature>
<dbReference type="InterPro" id="IPR001138">
    <property type="entry name" value="Zn2Cys6_DnaBD"/>
</dbReference>
<dbReference type="PANTHER" id="PTHR47424">
    <property type="entry name" value="REGULATORY PROTEIN GAL4"/>
    <property type="match status" value="1"/>
</dbReference>
<proteinExistence type="predicted"/>
<dbReference type="EMBL" id="MAVT02000233">
    <property type="protein sequence ID" value="POS77876.1"/>
    <property type="molecule type" value="Genomic_DNA"/>
</dbReference>
<dbReference type="SMART" id="SM00066">
    <property type="entry name" value="GAL4"/>
    <property type="match status" value="1"/>
</dbReference>
<dbReference type="GO" id="GO:0008270">
    <property type="term" value="F:zinc ion binding"/>
    <property type="evidence" value="ECO:0007669"/>
    <property type="project" value="InterPro"/>
</dbReference>
<gene>
    <name evidence="7" type="ORF">DHEL01_v203741</name>
</gene>
<name>A0A2P5I5U8_DIAHE</name>
<accession>A0A2P5I5U8</accession>
<dbReference type="OrthoDB" id="47007at2759"/>
<dbReference type="Pfam" id="PF00172">
    <property type="entry name" value="Zn_clus"/>
    <property type="match status" value="1"/>
</dbReference>
<dbReference type="InterPro" id="IPR051127">
    <property type="entry name" value="Fungal_SecMet_Regulators"/>
</dbReference>
<evidence type="ECO:0000256" key="3">
    <source>
        <dbReference type="ARBA" id="ARBA00023163"/>
    </source>
</evidence>
<dbReference type="GO" id="GO:0006351">
    <property type="term" value="P:DNA-templated transcription"/>
    <property type="evidence" value="ECO:0007669"/>
    <property type="project" value="InterPro"/>
</dbReference>
<evidence type="ECO:0000256" key="1">
    <source>
        <dbReference type="ARBA" id="ARBA00022723"/>
    </source>
</evidence>
<dbReference type="SUPFAM" id="SSF57701">
    <property type="entry name" value="Zn2/Cys6 DNA-binding domain"/>
    <property type="match status" value="1"/>
</dbReference>